<evidence type="ECO:0000256" key="11">
    <source>
        <dbReference type="SAM" id="Phobius"/>
    </source>
</evidence>
<keyword evidence="2" id="KW-0813">Transport</keyword>
<accession>A0A8S1KEZ7</accession>
<dbReference type="GO" id="GO:0005249">
    <property type="term" value="F:voltage-gated potassium channel activity"/>
    <property type="evidence" value="ECO:0007669"/>
    <property type="project" value="InterPro"/>
</dbReference>
<keyword evidence="10" id="KW-0407">Ion channel</keyword>
<organism evidence="13 14">
    <name type="scientific">Paramecium sonneborni</name>
    <dbReference type="NCBI Taxonomy" id="65129"/>
    <lineage>
        <taxon>Eukaryota</taxon>
        <taxon>Sar</taxon>
        <taxon>Alveolata</taxon>
        <taxon>Ciliophora</taxon>
        <taxon>Intramacronucleata</taxon>
        <taxon>Oligohymenophorea</taxon>
        <taxon>Peniculida</taxon>
        <taxon>Parameciidae</taxon>
        <taxon>Paramecium</taxon>
    </lineage>
</organism>
<dbReference type="FunFam" id="1.20.120.350:FF:000091">
    <property type="entry name" value="Predicted protein"/>
    <property type="match status" value="1"/>
</dbReference>
<dbReference type="Proteomes" id="UP000692954">
    <property type="component" value="Unassembled WGS sequence"/>
</dbReference>
<evidence type="ECO:0000256" key="10">
    <source>
        <dbReference type="ARBA" id="ARBA00023303"/>
    </source>
</evidence>
<keyword evidence="5" id="KW-0631">Potassium channel</keyword>
<evidence type="ECO:0000256" key="5">
    <source>
        <dbReference type="ARBA" id="ARBA00022826"/>
    </source>
</evidence>
<keyword evidence="14" id="KW-1185">Reference proteome</keyword>
<evidence type="ECO:0000256" key="6">
    <source>
        <dbReference type="ARBA" id="ARBA00022958"/>
    </source>
</evidence>
<feature type="transmembrane region" description="Helical" evidence="11">
    <location>
        <begin position="282"/>
        <end position="304"/>
    </location>
</feature>
<dbReference type="PANTHER" id="PTHR11537:SF254">
    <property type="entry name" value="POTASSIUM VOLTAGE-GATED CHANNEL PROTEIN SHAB"/>
    <property type="match status" value="1"/>
</dbReference>
<name>A0A8S1KEZ7_9CILI</name>
<comment type="caution">
    <text evidence="13">The sequence shown here is derived from an EMBL/GenBank/DDBJ whole genome shotgun (WGS) entry which is preliminary data.</text>
</comment>
<evidence type="ECO:0000256" key="3">
    <source>
        <dbReference type="ARBA" id="ARBA00022538"/>
    </source>
</evidence>
<feature type="transmembrane region" description="Helical" evidence="11">
    <location>
        <begin position="78"/>
        <end position="99"/>
    </location>
</feature>
<dbReference type="GO" id="GO:0001508">
    <property type="term" value="P:action potential"/>
    <property type="evidence" value="ECO:0007669"/>
    <property type="project" value="TreeGrafter"/>
</dbReference>
<dbReference type="FunFam" id="1.10.287.70:FF:000097">
    <property type="entry name" value="Potassium voltage-gated channel subfamily G member 3"/>
    <property type="match status" value="1"/>
</dbReference>
<keyword evidence="3" id="KW-0633">Potassium transport</keyword>
<proteinExistence type="predicted"/>
<comment type="subcellular location">
    <subcellularLocation>
        <location evidence="1">Membrane</location>
        <topology evidence="1">Multi-pass membrane protein</topology>
    </subcellularLocation>
</comment>
<evidence type="ECO:0000256" key="8">
    <source>
        <dbReference type="ARBA" id="ARBA00023065"/>
    </source>
</evidence>
<evidence type="ECO:0000256" key="4">
    <source>
        <dbReference type="ARBA" id="ARBA00022692"/>
    </source>
</evidence>
<dbReference type="EMBL" id="CAJJDN010000005">
    <property type="protein sequence ID" value="CAD8051262.1"/>
    <property type="molecule type" value="Genomic_DNA"/>
</dbReference>
<evidence type="ECO:0000256" key="1">
    <source>
        <dbReference type="ARBA" id="ARBA00004141"/>
    </source>
</evidence>
<keyword evidence="7 11" id="KW-1133">Transmembrane helix</keyword>
<feature type="transmembrane region" description="Helical" evidence="11">
    <location>
        <begin position="216"/>
        <end position="237"/>
    </location>
</feature>
<feature type="transmembrane region" description="Helical" evidence="11">
    <location>
        <begin position="148"/>
        <end position="170"/>
    </location>
</feature>
<dbReference type="OrthoDB" id="415460at2759"/>
<gene>
    <name evidence="13" type="ORF">PSON_ATCC_30995.1.T0050486</name>
</gene>
<feature type="domain" description="Ion transport" evidence="12">
    <location>
        <begin position="82"/>
        <end position="312"/>
    </location>
</feature>
<keyword evidence="4 11" id="KW-0812">Transmembrane</keyword>
<dbReference type="Pfam" id="PF00520">
    <property type="entry name" value="Ion_trans"/>
    <property type="match status" value="1"/>
</dbReference>
<evidence type="ECO:0000313" key="14">
    <source>
        <dbReference type="Proteomes" id="UP000692954"/>
    </source>
</evidence>
<dbReference type="InterPro" id="IPR005821">
    <property type="entry name" value="Ion_trans_dom"/>
</dbReference>
<evidence type="ECO:0000256" key="2">
    <source>
        <dbReference type="ARBA" id="ARBA00022448"/>
    </source>
</evidence>
<sequence>MNSELKITQLFSPRQDNVDSNQKLRPTEQKDRIRKFKTEDFSLKRKLQNQTFFGKFKVICKGIQQYIYVLMEDPNSSIIAYAIQILLLTSILLSCIAIIVDSLMENENNQEYDNISLYLEYYLFIFFGSEYLLRMFSCTAFDSTLSQFLLSPLNIIDLFAITPFLFNLIFEGANLSGLRVIRIIRFMRVFRLFKLSRYIKDMLIIVDTVKNSLKDILILITMFFFLVLFFSIIVYYLEYDENIEVNDDKKIHSISEAIWWCIATMTTVGYGDKLPISLTGKFIACTAAFFGITSISLPVAIMSMNLSQTLKNQQENNEIKKIKEQFAVEDSYQNLQDQQTLNFKELKFMEQRLEQLLDNNQKVMEFVEQSQALFDEVTQDLMSLYSALTEQIDLHIETKMKTLKAKHRIMKMEKNINQKKSIELSQVVKAFKEKQQIISQGSILMCEESQADLYSIASKQSKSFMLRKSQKLQTKNNRGSYMCIINNNNNNNNNNINNSVHNPFKTQTDINDYPDHHNNSIIYAQISSKNSVIQNDVLQNMKGNAEFKFNLQDSSGNIDDESNNNENDLDSKMQSIQNIQDFKLKNIIKNNII</sequence>
<evidence type="ECO:0000256" key="7">
    <source>
        <dbReference type="ARBA" id="ARBA00022989"/>
    </source>
</evidence>
<dbReference type="GO" id="GO:0008076">
    <property type="term" value="C:voltage-gated potassium channel complex"/>
    <property type="evidence" value="ECO:0007669"/>
    <property type="project" value="InterPro"/>
</dbReference>
<reference evidence="13" key="1">
    <citation type="submission" date="2021-01" db="EMBL/GenBank/DDBJ databases">
        <authorList>
            <consortium name="Genoscope - CEA"/>
            <person name="William W."/>
        </authorList>
    </citation>
    <scope>NUCLEOTIDE SEQUENCE</scope>
</reference>
<keyword evidence="8" id="KW-0406">Ion transport</keyword>
<evidence type="ECO:0000313" key="13">
    <source>
        <dbReference type="EMBL" id="CAD8051262.1"/>
    </source>
</evidence>
<dbReference type="PANTHER" id="PTHR11537">
    <property type="entry name" value="VOLTAGE-GATED POTASSIUM CHANNEL"/>
    <property type="match status" value="1"/>
</dbReference>
<dbReference type="AlphaFoldDB" id="A0A8S1KEZ7"/>
<keyword evidence="9 11" id="KW-0472">Membrane</keyword>
<keyword evidence="6" id="KW-0630">Potassium</keyword>
<dbReference type="InterPro" id="IPR028325">
    <property type="entry name" value="VG_K_chnl"/>
</dbReference>
<evidence type="ECO:0000256" key="9">
    <source>
        <dbReference type="ARBA" id="ARBA00023136"/>
    </source>
</evidence>
<protein>
    <recommendedName>
        <fullName evidence="12">Ion transport domain-containing protein</fullName>
    </recommendedName>
</protein>
<evidence type="ECO:0000259" key="12">
    <source>
        <dbReference type="Pfam" id="PF00520"/>
    </source>
</evidence>
<feature type="transmembrane region" description="Helical" evidence="11">
    <location>
        <begin position="119"/>
        <end position="136"/>
    </location>
</feature>